<dbReference type="EMBL" id="JAGIOE010000001">
    <property type="protein sequence ID" value="MBP2373097.1"/>
    <property type="molecule type" value="Genomic_DNA"/>
</dbReference>
<reference evidence="1 2" key="1">
    <citation type="submission" date="2021-03" db="EMBL/GenBank/DDBJ databases">
        <title>Sequencing the genomes of 1000 actinobacteria strains.</title>
        <authorList>
            <person name="Klenk H.-P."/>
        </authorList>
    </citation>
    <scope>NUCLEOTIDE SEQUENCE [LARGE SCALE GENOMIC DNA]</scope>
    <source>
        <strain evidence="1 2">DSM 15454</strain>
    </source>
</reference>
<gene>
    <name evidence="1" type="ORF">JOF46_001009</name>
</gene>
<name>A0ABS4WA75_9MICC</name>
<evidence type="ECO:0000313" key="2">
    <source>
        <dbReference type="Proteomes" id="UP000766570"/>
    </source>
</evidence>
<dbReference type="Proteomes" id="UP000766570">
    <property type="component" value="Unassembled WGS sequence"/>
</dbReference>
<keyword evidence="2" id="KW-1185">Reference proteome</keyword>
<evidence type="ECO:0000313" key="1">
    <source>
        <dbReference type="EMBL" id="MBP2373097.1"/>
    </source>
</evidence>
<organism evidence="1 2">
    <name type="scientific">Paeniglutamicibacter psychrophenolicus</name>
    <dbReference type="NCBI Taxonomy" id="257454"/>
    <lineage>
        <taxon>Bacteria</taxon>
        <taxon>Bacillati</taxon>
        <taxon>Actinomycetota</taxon>
        <taxon>Actinomycetes</taxon>
        <taxon>Micrococcales</taxon>
        <taxon>Micrococcaceae</taxon>
        <taxon>Paeniglutamicibacter</taxon>
    </lineage>
</organism>
<protein>
    <submittedName>
        <fullName evidence="1">Uncharacterized protein</fullName>
    </submittedName>
</protein>
<proteinExistence type="predicted"/>
<accession>A0ABS4WA75</accession>
<sequence>MSRSRILVEAEIGVSGAASFDSLVRSLNNADLAIGHPSIEVADFSLLSAEGVVKIRLILSGDTYAQAESIATSFLQTVDEFINSWKYEGQPAHVRATDGSLLLMPA</sequence>
<dbReference type="RefSeq" id="WP_209906322.1">
    <property type="nucleotide sequence ID" value="NZ_BAAAMI010000019.1"/>
</dbReference>
<comment type="caution">
    <text evidence="1">The sequence shown here is derived from an EMBL/GenBank/DDBJ whole genome shotgun (WGS) entry which is preliminary data.</text>
</comment>